<reference evidence="5" key="1">
    <citation type="submission" date="2021-05" db="EMBL/GenBank/DDBJ databases">
        <title>A free-living protist that lacks canonical eukaryotic 1 DNA replication and segregation systems.</title>
        <authorList>
            <person name="Salas-Leiva D.E."/>
            <person name="Tromer E.C."/>
            <person name="Curtis B.A."/>
            <person name="Jerlstrom-Hultqvist J."/>
            <person name="Kolisko M."/>
            <person name="Yi Z."/>
            <person name="Salas-Leiva J.S."/>
            <person name="Gallot-Lavallee L."/>
            <person name="Kops G.J.P.L."/>
            <person name="Archibald J.M."/>
            <person name="Simpson A.G.B."/>
            <person name="Roger A.J."/>
        </authorList>
    </citation>
    <scope>NUCLEOTIDE SEQUENCE</scope>
    <source>
        <strain evidence="5">BICM</strain>
    </source>
</reference>
<dbReference type="GO" id="GO:0002181">
    <property type="term" value="P:cytoplasmic translation"/>
    <property type="evidence" value="ECO:0007669"/>
    <property type="project" value="TreeGrafter"/>
</dbReference>
<evidence type="ECO:0000256" key="1">
    <source>
        <dbReference type="ARBA" id="ARBA00005436"/>
    </source>
</evidence>
<dbReference type="PANTHER" id="PTHR45696">
    <property type="entry name" value="60S ACIDIC RIBOSOMAL PROTEIN P1"/>
    <property type="match status" value="1"/>
</dbReference>
<feature type="compositionally biased region" description="Acidic residues" evidence="4">
    <location>
        <begin position="80"/>
        <end position="95"/>
    </location>
</feature>
<dbReference type="InterPro" id="IPR038716">
    <property type="entry name" value="P1/P2_N_sf"/>
</dbReference>
<dbReference type="HAMAP" id="MF_01478">
    <property type="entry name" value="Ribosomal_L12_arch"/>
    <property type="match status" value="1"/>
</dbReference>
<dbReference type="Proteomes" id="UP000717585">
    <property type="component" value="Unassembled WGS sequence"/>
</dbReference>
<dbReference type="GO" id="GO:0022625">
    <property type="term" value="C:cytosolic large ribosomal subunit"/>
    <property type="evidence" value="ECO:0007669"/>
    <property type="project" value="TreeGrafter"/>
</dbReference>
<dbReference type="FunFam" id="1.10.10.1410:FF:000001">
    <property type="entry name" value="60S acidic ribosomal protein P1"/>
    <property type="match status" value="1"/>
</dbReference>
<dbReference type="Gene3D" id="1.10.10.1410">
    <property type="match status" value="1"/>
</dbReference>
<organism evidence="5 6">
    <name type="scientific">Carpediemonas membranifera</name>
    <dbReference type="NCBI Taxonomy" id="201153"/>
    <lineage>
        <taxon>Eukaryota</taxon>
        <taxon>Metamonada</taxon>
        <taxon>Carpediemonas-like organisms</taxon>
        <taxon>Carpediemonas</taxon>
    </lineage>
</organism>
<dbReference type="InterPro" id="IPR027534">
    <property type="entry name" value="Ribosomal_P1/P2"/>
</dbReference>
<evidence type="ECO:0000256" key="2">
    <source>
        <dbReference type="ARBA" id="ARBA00022980"/>
    </source>
</evidence>
<proteinExistence type="inferred from homology"/>
<comment type="caution">
    <text evidence="5">The sequence shown here is derived from an EMBL/GenBank/DDBJ whole genome shotgun (WGS) entry which is preliminary data.</text>
</comment>
<keyword evidence="2 5" id="KW-0689">Ribosomal protein</keyword>
<dbReference type="GO" id="GO:0003735">
    <property type="term" value="F:structural constituent of ribosome"/>
    <property type="evidence" value="ECO:0007669"/>
    <property type="project" value="InterPro"/>
</dbReference>
<dbReference type="GO" id="GO:0043021">
    <property type="term" value="F:ribonucleoprotein complex binding"/>
    <property type="evidence" value="ECO:0007669"/>
    <property type="project" value="TreeGrafter"/>
</dbReference>
<dbReference type="AlphaFoldDB" id="A0A8J6B097"/>
<sequence>MSELACVYAALALADAGVEITADKLVAMTKAANVEVQPIWASLFAKFLEGKDVMDMLSNVGSGAAAAPAAAGAAAASEEAAAEEEAEESESDSDMGFDLFG</sequence>
<dbReference type="GO" id="GO:0006414">
    <property type="term" value="P:translational elongation"/>
    <property type="evidence" value="ECO:0007669"/>
    <property type="project" value="InterPro"/>
</dbReference>
<dbReference type="Pfam" id="PF00428">
    <property type="entry name" value="Ribosomal_60s"/>
    <property type="match status" value="1"/>
</dbReference>
<evidence type="ECO:0000256" key="4">
    <source>
        <dbReference type="SAM" id="MobiDB-lite"/>
    </source>
</evidence>
<dbReference type="PANTHER" id="PTHR45696:SF10">
    <property type="entry name" value="LARGE RIBOSOMAL SUBUNIT PROTEIN P1"/>
    <property type="match status" value="1"/>
</dbReference>
<comment type="similarity">
    <text evidence="1">Belongs to the eukaryotic ribosomal protein P1/P2 family.</text>
</comment>
<dbReference type="EMBL" id="JAHDYR010000066">
    <property type="protein sequence ID" value="KAG9390164.1"/>
    <property type="molecule type" value="Genomic_DNA"/>
</dbReference>
<evidence type="ECO:0000313" key="6">
    <source>
        <dbReference type="Proteomes" id="UP000717585"/>
    </source>
</evidence>
<evidence type="ECO:0000313" key="5">
    <source>
        <dbReference type="EMBL" id="KAG9390164.1"/>
    </source>
</evidence>
<dbReference type="CDD" id="cd05831">
    <property type="entry name" value="Ribosomal_P1"/>
    <property type="match status" value="1"/>
</dbReference>
<keyword evidence="6" id="KW-1185">Reference proteome</keyword>
<name>A0A8J6B097_9EUKA</name>
<accession>A0A8J6B097</accession>
<dbReference type="GO" id="GO:0030295">
    <property type="term" value="F:protein kinase activator activity"/>
    <property type="evidence" value="ECO:0007669"/>
    <property type="project" value="TreeGrafter"/>
</dbReference>
<keyword evidence="3" id="KW-0687">Ribonucleoprotein</keyword>
<feature type="region of interest" description="Disordered" evidence="4">
    <location>
        <begin position="75"/>
        <end position="101"/>
    </location>
</feature>
<evidence type="ECO:0000256" key="3">
    <source>
        <dbReference type="ARBA" id="ARBA00023274"/>
    </source>
</evidence>
<protein>
    <submittedName>
        <fullName evidence="5">Ribosomal protein L10/L12</fullName>
    </submittedName>
</protein>
<gene>
    <name evidence="5" type="ORF">J8273_8204</name>
</gene>
<dbReference type="OrthoDB" id="2194681at2759"/>